<feature type="signal peptide" evidence="4">
    <location>
        <begin position="1"/>
        <end position="21"/>
    </location>
</feature>
<keyword evidence="2" id="KW-0597">Phosphoprotein</keyword>
<evidence type="ECO:0000313" key="5">
    <source>
        <dbReference type="EMBL" id="KAJ8981895.1"/>
    </source>
</evidence>
<proteinExistence type="inferred from homology"/>
<dbReference type="Pfam" id="PF00245">
    <property type="entry name" value="Alk_phosphatase"/>
    <property type="match status" value="1"/>
</dbReference>
<organism evidence="5 6">
    <name type="scientific">Molorchus minor</name>
    <dbReference type="NCBI Taxonomy" id="1323400"/>
    <lineage>
        <taxon>Eukaryota</taxon>
        <taxon>Metazoa</taxon>
        <taxon>Ecdysozoa</taxon>
        <taxon>Arthropoda</taxon>
        <taxon>Hexapoda</taxon>
        <taxon>Insecta</taxon>
        <taxon>Pterygota</taxon>
        <taxon>Neoptera</taxon>
        <taxon>Endopterygota</taxon>
        <taxon>Coleoptera</taxon>
        <taxon>Polyphaga</taxon>
        <taxon>Cucujiformia</taxon>
        <taxon>Chrysomeloidea</taxon>
        <taxon>Cerambycidae</taxon>
        <taxon>Lamiinae</taxon>
        <taxon>Monochamini</taxon>
        <taxon>Molorchus</taxon>
    </lineage>
</organism>
<name>A0ABQ9JU66_9CUCU</name>
<evidence type="ECO:0000256" key="2">
    <source>
        <dbReference type="ARBA" id="ARBA00022553"/>
    </source>
</evidence>
<evidence type="ECO:0000256" key="1">
    <source>
        <dbReference type="ARBA" id="ARBA00012647"/>
    </source>
</evidence>
<accession>A0ABQ9JU66</accession>
<keyword evidence="4" id="KW-0732">Signal</keyword>
<feature type="chain" id="PRO_5046419075" description="alkaline phosphatase" evidence="4">
    <location>
        <begin position="22"/>
        <end position="538"/>
    </location>
</feature>
<gene>
    <name evidence="5" type="ORF">NQ317_007287</name>
</gene>
<sequence length="538" mass="59083">MAVKCVISLVILVDLLNTAVTFKEDQSHWLKTGEEELTKALNKRLIEGTAKNVILFIGDGMGLTTITSSRIYGKGEAGHLAWEKFDNIGVLKTYSANKLVPDSCSTGTALFCGVKANHKTAGVDATVEKDDCEASMRKNAQLDSIISWAQDAGKSTGFVTTTRVTHATPAALYAHVPNRGWECENKIPTTASKCKDIAKQLVEDMPGKNIQVIMGGGRQCLVSSVNGSDADPIDTWSCYSTDGRHLIEDWKQDKAARGLSYQFVTNNRELENLDTSVDYTLGIFANGHLKMDYARDKGPTGMPSLQNMTVKAIQLMAKKRNGYLLMVEGGMIDFAHHRGHARQALDETIAFSNAIEKTIQITDPHETLIIVTSDHSHSMVLTGYPDRGSGVLSYTKSEIDLMPFTSLLYGTGGPNNYQFEATNGTVKRQDPSVNDTTDFAYSQQAVVMTDEVTHSGTDVLVFSKGPMAHLLNSVHEQTYVAYVISYASKIGPFKDKNTTNGSKKCNRGIFYGVGNHCLRNDNPFRNFSYLRRAVKAKR</sequence>
<dbReference type="InterPro" id="IPR001952">
    <property type="entry name" value="Alkaline_phosphatase"/>
</dbReference>
<dbReference type="SUPFAM" id="SSF53649">
    <property type="entry name" value="Alkaline phosphatase-like"/>
    <property type="match status" value="1"/>
</dbReference>
<keyword evidence="6" id="KW-1185">Reference proteome</keyword>
<dbReference type="PANTHER" id="PTHR11596">
    <property type="entry name" value="ALKALINE PHOSPHATASE"/>
    <property type="match status" value="1"/>
</dbReference>
<protein>
    <recommendedName>
        <fullName evidence="1">alkaline phosphatase</fullName>
        <ecNumber evidence="1">3.1.3.1</ecNumber>
    </recommendedName>
</protein>
<reference evidence="5" key="1">
    <citation type="journal article" date="2023" name="Insect Mol. Biol.">
        <title>Genome sequencing provides insights into the evolution of gene families encoding plant cell wall-degrading enzymes in longhorned beetles.</title>
        <authorList>
            <person name="Shin N.R."/>
            <person name="Okamura Y."/>
            <person name="Kirsch R."/>
            <person name="Pauchet Y."/>
        </authorList>
    </citation>
    <scope>NUCLEOTIDE SEQUENCE</scope>
    <source>
        <strain evidence="5">MMC_N1</strain>
    </source>
</reference>
<comment type="caution">
    <text evidence="5">The sequence shown here is derived from an EMBL/GenBank/DDBJ whole genome shotgun (WGS) entry which is preliminary data.</text>
</comment>
<dbReference type="SMART" id="SM00098">
    <property type="entry name" value="alkPPc"/>
    <property type="match status" value="1"/>
</dbReference>
<dbReference type="PRINTS" id="PR00113">
    <property type="entry name" value="ALKPHPHTASE"/>
</dbReference>
<evidence type="ECO:0000256" key="3">
    <source>
        <dbReference type="RuleBase" id="RU003946"/>
    </source>
</evidence>
<dbReference type="Proteomes" id="UP001162164">
    <property type="component" value="Unassembled WGS sequence"/>
</dbReference>
<dbReference type="InterPro" id="IPR017850">
    <property type="entry name" value="Alkaline_phosphatase_core_sf"/>
</dbReference>
<dbReference type="CDD" id="cd16012">
    <property type="entry name" value="ALP"/>
    <property type="match status" value="1"/>
</dbReference>
<dbReference type="PANTHER" id="PTHR11596:SF5">
    <property type="entry name" value="ALKALINE PHOSPHATASE"/>
    <property type="match status" value="1"/>
</dbReference>
<comment type="similarity">
    <text evidence="3">Belongs to the alkaline phosphatase family.</text>
</comment>
<dbReference type="Gene3D" id="3.40.720.10">
    <property type="entry name" value="Alkaline Phosphatase, subunit A"/>
    <property type="match status" value="1"/>
</dbReference>
<evidence type="ECO:0000256" key="4">
    <source>
        <dbReference type="SAM" id="SignalP"/>
    </source>
</evidence>
<dbReference type="EMBL" id="JAPWTJ010000155">
    <property type="protein sequence ID" value="KAJ8981895.1"/>
    <property type="molecule type" value="Genomic_DNA"/>
</dbReference>
<dbReference type="EC" id="3.1.3.1" evidence="1"/>
<evidence type="ECO:0000313" key="6">
    <source>
        <dbReference type="Proteomes" id="UP001162164"/>
    </source>
</evidence>